<evidence type="ECO:0000259" key="9">
    <source>
        <dbReference type="Pfam" id="PF02770"/>
    </source>
</evidence>
<feature type="domain" description="Acyl-CoA dehydrogenase/oxidase C-terminal" evidence="8">
    <location>
        <begin position="232"/>
        <end position="384"/>
    </location>
</feature>
<dbReference type="Gene3D" id="1.10.540.10">
    <property type="entry name" value="Acyl-CoA dehydrogenase/oxidase, N-terminal domain"/>
    <property type="match status" value="1"/>
</dbReference>
<dbReference type="STRING" id="354243.BST28_15420"/>
<dbReference type="GO" id="GO:0016627">
    <property type="term" value="F:oxidoreductase activity, acting on the CH-CH group of donors"/>
    <property type="evidence" value="ECO:0007669"/>
    <property type="project" value="InterPro"/>
</dbReference>
<dbReference type="GO" id="GO:0005886">
    <property type="term" value="C:plasma membrane"/>
    <property type="evidence" value="ECO:0007669"/>
    <property type="project" value="TreeGrafter"/>
</dbReference>
<dbReference type="PATRIC" id="fig|354243.3.peg.2287"/>
<dbReference type="InterPro" id="IPR046373">
    <property type="entry name" value="Acyl-CoA_Oxase/DH_mid-dom_sf"/>
</dbReference>
<dbReference type="SUPFAM" id="SSF47203">
    <property type="entry name" value="Acyl-CoA dehydrogenase C-terminal domain-like"/>
    <property type="match status" value="1"/>
</dbReference>
<dbReference type="InterPro" id="IPR009100">
    <property type="entry name" value="AcylCoA_DH/oxidase_NM_dom_sf"/>
</dbReference>
<dbReference type="SUPFAM" id="SSF56645">
    <property type="entry name" value="Acyl-CoA dehydrogenase NM domain-like"/>
    <property type="match status" value="1"/>
</dbReference>
<keyword evidence="4 7" id="KW-0274">FAD</keyword>
<proteinExistence type="inferred from homology"/>
<evidence type="ECO:0000256" key="3">
    <source>
        <dbReference type="ARBA" id="ARBA00022630"/>
    </source>
</evidence>
<comment type="similarity">
    <text evidence="2 7">Belongs to the acyl-CoA dehydrogenase family.</text>
</comment>
<dbReference type="Pfam" id="PF02771">
    <property type="entry name" value="Acyl-CoA_dh_N"/>
    <property type="match status" value="1"/>
</dbReference>
<gene>
    <name evidence="11" type="ORF">ACT18_11030</name>
</gene>
<reference evidence="11 12" key="1">
    <citation type="submission" date="2015-06" db="EMBL/GenBank/DDBJ databases">
        <title>Genome sequence of Mycobacterium kumamotonense strain Roo.</title>
        <authorList>
            <person name="Greninger A.L."/>
            <person name="Cunningham G."/>
            <person name="Miller S."/>
        </authorList>
    </citation>
    <scope>NUCLEOTIDE SEQUENCE [LARGE SCALE GENOMIC DNA]</scope>
    <source>
        <strain evidence="11 12">Roo</strain>
    </source>
</reference>
<comment type="catalytic activity">
    <reaction evidence="6">
        <text>a 2,3-saturated acyl-CoA + A = a 2,3-dehydroacyl-CoA + AH2</text>
        <dbReference type="Rhea" id="RHEA:48608"/>
        <dbReference type="ChEBI" id="CHEBI:13193"/>
        <dbReference type="ChEBI" id="CHEBI:17499"/>
        <dbReference type="ChEBI" id="CHEBI:60015"/>
        <dbReference type="ChEBI" id="CHEBI:65111"/>
    </reaction>
</comment>
<evidence type="ECO:0000256" key="6">
    <source>
        <dbReference type="ARBA" id="ARBA00052546"/>
    </source>
</evidence>
<evidence type="ECO:0000313" key="11">
    <source>
        <dbReference type="EMBL" id="OBY31661.1"/>
    </source>
</evidence>
<dbReference type="InterPro" id="IPR009075">
    <property type="entry name" value="AcylCo_DH/oxidase_C"/>
</dbReference>
<dbReference type="Gene3D" id="1.20.140.10">
    <property type="entry name" value="Butyryl-CoA Dehydrogenase, subunit A, domain 3"/>
    <property type="match status" value="1"/>
</dbReference>
<dbReference type="EMBL" id="LFOE01000013">
    <property type="protein sequence ID" value="OBY31661.1"/>
    <property type="molecule type" value="Genomic_DNA"/>
</dbReference>
<evidence type="ECO:0000256" key="5">
    <source>
        <dbReference type="ARBA" id="ARBA00023002"/>
    </source>
</evidence>
<dbReference type="Gene3D" id="2.40.110.10">
    <property type="entry name" value="Butyryl-CoA Dehydrogenase, subunit A, domain 2"/>
    <property type="match status" value="1"/>
</dbReference>
<dbReference type="Pfam" id="PF00441">
    <property type="entry name" value="Acyl-CoA_dh_1"/>
    <property type="match status" value="1"/>
</dbReference>
<sequence>MQISYTPAQEELRRELRSYFTTLMTPERREALSSTQGEYGTGNVYRDTVAQMGHDGWLTLSWPKEYGGQARSAMDQLIFTDEAAIAGAPVPFLTINSVAPTIMAFGTEEQKKFFLPKIAAGELHFAIGYSEPGAGTDLASLRTTAVRDGDEYVINGQKMWTSLIAYADYVWLAARTNPEAKKHRGISMLIVPTTAEGFSWTPVHTMAGPDTSATYYQDVRVPVTNLVGEEHAGWKLVTNQLNHERIALVSAQPIFVALDEVREWAQNTKDAHGNRIIDSQWVQLNLARVLAKAEVLKLINWELASSSDAAPSPADASAAKVFGTELATEAYRLLMEVLGTAATLRQDSPGALLRGRVERMHRACLILTFGGGTNEVQRDIIGMVALGLPRNR</sequence>
<dbReference type="Proteomes" id="UP000092668">
    <property type="component" value="Unassembled WGS sequence"/>
</dbReference>
<dbReference type="InterPro" id="IPR013786">
    <property type="entry name" value="AcylCoA_DH/ox_N"/>
</dbReference>
<evidence type="ECO:0000256" key="1">
    <source>
        <dbReference type="ARBA" id="ARBA00001974"/>
    </source>
</evidence>
<keyword evidence="5 7" id="KW-0560">Oxidoreductase</keyword>
<dbReference type="InterPro" id="IPR036250">
    <property type="entry name" value="AcylCo_DH-like_C"/>
</dbReference>
<evidence type="ECO:0000256" key="7">
    <source>
        <dbReference type="RuleBase" id="RU362125"/>
    </source>
</evidence>
<evidence type="ECO:0000259" key="10">
    <source>
        <dbReference type="Pfam" id="PF02771"/>
    </source>
</evidence>
<dbReference type="PANTHER" id="PTHR43292:SF3">
    <property type="entry name" value="ACYL-COA DEHYDROGENASE FADE29"/>
    <property type="match status" value="1"/>
</dbReference>
<keyword evidence="12" id="KW-1185">Reference proteome</keyword>
<feature type="domain" description="Acyl-CoA oxidase/dehydrogenase middle" evidence="9">
    <location>
        <begin position="126"/>
        <end position="214"/>
    </location>
</feature>
<dbReference type="OrthoDB" id="2431337at2"/>
<comment type="caution">
    <text evidence="11">The sequence shown here is derived from an EMBL/GenBank/DDBJ whole genome shotgun (WGS) entry which is preliminary data.</text>
</comment>
<evidence type="ECO:0000313" key="12">
    <source>
        <dbReference type="Proteomes" id="UP000092668"/>
    </source>
</evidence>
<dbReference type="GO" id="GO:0050660">
    <property type="term" value="F:flavin adenine dinucleotide binding"/>
    <property type="evidence" value="ECO:0007669"/>
    <property type="project" value="InterPro"/>
</dbReference>
<dbReference type="Pfam" id="PF02770">
    <property type="entry name" value="Acyl-CoA_dh_M"/>
    <property type="match status" value="1"/>
</dbReference>
<keyword evidence="3 7" id="KW-0285">Flavoprotein</keyword>
<protein>
    <submittedName>
        <fullName evidence="11">Acyl-CoA dehydrogenase</fullName>
    </submittedName>
</protein>
<dbReference type="InterPro" id="IPR037069">
    <property type="entry name" value="AcylCoA_DH/ox_N_sf"/>
</dbReference>
<evidence type="ECO:0000256" key="4">
    <source>
        <dbReference type="ARBA" id="ARBA00022827"/>
    </source>
</evidence>
<dbReference type="InterPro" id="IPR052161">
    <property type="entry name" value="Mycobact_Acyl-CoA_DH"/>
</dbReference>
<dbReference type="FunFam" id="2.40.110.10:FF:000002">
    <property type="entry name" value="Acyl-CoA dehydrogenase fadE12"/>
    <property type="match status" value="1"/>
</dbReference>
<comment type="cofactor">
    <cofactor evidence="1 7">
        <name>FAD</name>
        <dbReference type="ChEBI" id="CHEBI:57692"/>
    </cofactor>
</comment>
<dbReference type="PANTHER" id="PTHR43292">
    <property type="entry name" value="ACYL-COA DEHYDROGENASE"/>
    <property type="match status" value="1"/>
</dbReference>
<evidence type="ECO:0000256" key="2">
    <source>
        <dbReference type="ARBA" id="ARBA00009347"/>
    </source>
</evidence>
<dbReference type="InterPro" id="IPR006091">
    <property type="entry name" value="Acyl-CoA_Oxase/DH_mid-dom"/>
</dbReference>
<organism evidence="11 12">
    <name type="scientific">Mycolicibacter kumamotonensis</name>
    <dbReference type="NCBI Taxonomy" id="354243"/>
    <lineage>
        <taxon>Bacteria</taxon>
        <taxon>Bacillati</taxon>
        <taxon>Actinomycetota</taxon>
        <taxon>Actinomycetes</taxon>
        <taxon>Mycobacteriales</taxon>
        <taxon>Mycobacteriaceae</taxon>
        <taxon>Mycolicibacter</taxon>
    </lineage>
</organism>
<dbReference type="RefSeq" id="WP_065288194.1">
    <property type="nucleotide sequence ID" value="NZ_LFOE01000013.1"/>
</dbReference>
<accession>A0A1B8SFZ3</accession>
<dbReference type="AlphaFoldDB" id="A0A1B8SFZ3"/>
<evidence type="ECO:0000259" key="8">
    <source>
        <dbReference type="Pfam" id="PF00441"/>
    </source>
</evidence>
<name>A0A1B8SFZ3_9MYCO</name>
<feature type="domain" description="Acyl-CoA dehydrogenase/oxidase N-terminal" evidence="10">
    <location>
        <begin position="6"/>
        <end position="122"/>
    </location>
</feature>